<evidence type="ECO:0000313" key="2">
    <source>
        <dbReference type="EnsemblProtists" id="EKX52193"/>
    </source>
</evidence>
<dbReference type="PANTHER" id="PTHR36142">
    <property type="entry name" value="METALLO-HYDROLASE/OXIDOREDUCTASE SUPERFAMILY PROTEIN"/>
    <property type="match status" value="1"/>
</dbReference>
<dbReference type="GeneID" id="17309052"/>
<accession>L1JVR4</accession>
<dbReference type="PANTHER" id="PTHR36142:SF2">
    <property type="entry name" value="METALLO-HYDROLASE_OXIDOREDUCTASE SUPERFAMILY PROTEIN"/>
    <property type="match status" value="1"/>
</dbReference>
<dbReference type="AlphaFoldDB" id="L1JVR4"/>
<dbReference type="STRING" id="905079.L1JVR4"/>
<evidence type="ECO:0000313" key="3">
    <source>
        <dbReference type="Proteomes" id="UP000011087"/>
    </source>
</evidence>
<evidence type="ECO:0000313" key="1">
    <source>
        <dbReference type="EMBL" id="EKX52193.1"/>
    </source>
</evidence>
<proteinExistence type="predicted"/>
<dbReference type="InterPro" id="IPR036866">
    <property type="entry name" value="RibonucZ/Hydroxyglut_hydro"/>
</dbReference>
<dbReference type="OrthoDB" id="332863at2759"/>
<reference evidence="2" key="3">
    <citation type="submission" date="2016-03" db="UniProtKB">
        <authorList>
            <consortium name="EnsemblProtists"/>
        </authorList>
    </citation>
    <scope>IDENTIFICATION</scope>
</reference>
<dbReference type="EnsemblProtists" id="EKX52193">
    <property type="protein sequence ID" value="EKX52193"/>
    <property type="gene ID" value="GUITHDRAFT_65398"/>
</dbReference>
<sequence>MQGDASFQYTHLEINSQLWTFKDQKDEVNICVDPLVGQLDFGLPSSVYCAKQRVLKDPQETLQKIVEAKPRIILITQSLDDHTHPPTLSALRRMLPMDSYTIVAPPSAKNKLGQIFPERVIRILRPGETASIEGVELAATSGSLVGPPWQDPENGYIATWRGFSVYYEPHNDVDVQQKLRGRRANVVIAPVVEQALPLFTLVHGAQRAIDLAAHMGASTLIPLRNGDVDSSGVASALVQESGSVQEAVKIARDVKVIDNAPGQPVTIDIDLAGRAMNPV</sequence>
<reference evidence="3" key="2">
    <citation type="submission" date="2012-11" db="EMBL/GenBank/DDBJ databases">
        <authorList>
            <person name="Kuo A."/>
            <person name="Curtis B.A."/>
            <person name="Tanifuji G."/>
            <person name="Burki F."/>
            <person name="Gruber A."/>
            <person name="Irimia M."/>
            <person name="Maruyama S."/>
            <person name="Arias M.C."/>
            <person name="Ball S.G."/>
            <person name="Gile G.H."/>
            <person name="Hirakawa Y."/>
            <person name="Hopkins J.F."/>
            <person name="Rensing S.A."/>
            <person name="Schmutz J."/>
            <person name="Symeonidi A."/>
            <person name="Elias M."/>
            <person name="Eveleigh R.J."/>
            <person name="Herman E.K."/>
            <person name="Klute M.J."/>
            <person name="Nakayama T."/>
            <person name="Obornik M."/>
            <person name="Reyes-Prieto A."/>
            <person name="Armbrust E.V."/>
            <person name="Aves S.J."/>
            <person name="Beiko R.G."/>
            <person name="Coutinho P."/>
            <person name="Dacks J.B."/>
            <person name="Durnford D.G."/>
            <person name="Fast N.M."/>
            <person name="Green B.R."/>
            <person name="Grisdale C."/>
            <person name="Hempe F."/>
            <person name="Henrissat B."/>
            <person name="Hoppner M.P."/>
            <person name="Ishida K.-I."/>
            <person name="Kim E."/>
            <person name="Koreny L."/>
            <person name="Kroth P.G."/>
            <person name="Liu Y."/>
            <person name="Malik S.-B."/>
            <person name="Maier U.G."/>
            <person name="McRose D."/>
            <person name="Mock T."/>
            <person name="Neilson J.A."/>
            <person name="Onodera N.T."/>
            <person name="Poole A.M."/>
            <person name="Pritham E.J."/>
            <person name="Richards T.A."/>
            <person name="Rocap G."/>
            <person name="Roy S.W."/>
            <person name="Sarai C."/>
            <person name="Schaack S."/>
            <person name="Shirato S."/>
            <person name="Slamovits C.H."/>
            <person name="Spencer D.F."/>
            <person name="Suzuki S."/>
            <person name="Worden A.Z."/>
            <person name="Zauner S."/>
            <person name="Barry K."/>
            <person name="Bell C."/>
            <person name="Bharti A.K."/>
            <person name="Crow J.A."/>
            <person name="Grimwood J."/>
            <person name="Kramer R."/>
            <person name="Lindquist E."/>
            <person name="Lucas S."/>
            <person name="Salamov A."/>
            <person name="McFadden G.I."/>
            <person name="Lane C.E."/>
            <person name="Keeling P.J."/>
            <person name="Gray M.W."/>
            <person name="Grigoriev I.V."/>
            <person name="Archibald J.M."/>
        </authorList>
    </citation>
    <scope>NUCLEOTIDE SEQUENCE</scope>
    <source>
        <strain evidence="3">CCMP2712</strain>
    </source>
</reference>
<dbReference type="Gene3D" id="3.60.15.10">
    <property type="entry name" value="Ribonuclease Z/Hydroxyacylglutathione hydrolase-like"/>
    <property type="match status" value="1"/>
</dbReference>
<dbReference type="KEGG" id="gtt:GUITHDRAFT_65398"/>
<dbReference type="Proteomes" id="UP000011087">
    <property type="component" value="Unassembled WGS sequence"/>
</dbReference>
<evidence type="ECO:0008006" key="4">
    <source>
        <dbReference type="Google" id="ProtNLM"/>
    </source>
</evidence>
<dbReference type="RefSeq" id="XP_005839173.1">
    <property type="nucleotide sequence ID" value="XM_005839116.1"/>
</dbReference>
<dbReference type="OMA" id="YYEPHGY"/>
<dbReference type="PaxDb" id="55529-EKX52193"/>
<dbReference type="HOGENOM" id="CLU_055726_0_0_1"/>
<organism evidence="1">
    <name type="scientific">Guillardia theta (strain CCMP2712)</name>
    <name type="common">Cryptophyte</name>
    <dbReference type="NCBI Taxonomy" id="905079"/>
    <lineage>
        <taxon>Eukaryota</taxon>
        <taxon>Cryptophyceae</taxon>
        <taxon>Pyrenomonadales</taxon>
        <taxon>Geminigeraceae</taxon>
        <taxon>Guillardia</taxon>
    </lineage>
</organism>
<reference evidence="1 3" key="1">
    <citation type="journal article" date="2012" name="Nature">
        <title>Algal genomes reveal evolutionary mosaicism and the fate of nucleomorphs.</title>
        <authorList>
            <consortium name="DOE Joint Genome Institute"/>
            <person name="Curtis B.A."/>
            <person name="Tanifuji G."/>
            <person name="Burki F."/>
            <person name="Gruber A."/>
            <person name="Irimia M."/>
            <person name="Maruyama S."/>
            <person name="Arias M.C."/>
            <person name="Ball S.G."/>
            <person name="Gile G.H."/>
            <person name="Hirakawa Y."/>
            <person name="Hopkins J.F."/>
            <person name="Kuo A."/>
            <person name="Rensing S.A."/>
            <person name="Schmutz J."/>
            <person name="Symeonidi A."/>
            <person name="Elias M."/>
            <person name="Eveleigh R.J."/>
            <person name="Herman E.K."/>
            <person name="Klute M.J."/>
            <person name="Nakayama T."/>
            <person name="Obornik M."/>
            <person name="Reyes-Prieto A."/>
            <person name="Armbrust E.V."/>
            <person name="Aves S.J."/>
            <person name="Beiko R.G."/>
            <person name="Coutinho P."/>
            <person name="Dacks J.B."/>
            <person name="Durnford D.G."/>
            <person name="Fast N.M."/>
            <person name="Green B.R."/>
            <person name="Grisdale C.J."/>
            <person name="Hempel F."/>
            <person name="Henrissat B."/>
            <person name="Hoppner M.P."/>
            <person name="Ishida K."/>
            <person name="Kim E."/>
            <person name="Koreny L."/>
            <person name="Kroth P.G."/>
            <person name="Liu Y."/>
            <person name="Malik S.B."/>
            <person name="Maier U.G."/>
            <person name="McRose D."/>
            <person name="Mock T."/>
            <person name="Neilson J.A."/>
            <person name="Onodera N.T."/>
            <person name="Poole A.M."/>
            <person name="Pritham E.J."/>
            <person name="Richards T.A."/>
            <person name="Rocap G."/>
            <person name="Roy S.W."/>
            <person name="Sarai C."/>
            <person name="Schaack S."/>
            <person name="Shirato S."/>
            <person name="Slamovits C.H."/>
            <person name="Spencer D.F."/>
            <person name="Suzuki S."/>
            <person name="Worden A.Z."/>
            <person name="Zauner S."/>
            <person name="Barry K."/>
            <person name="Bell C."/>
            <person name="Bharti A.K."/>
            <person name="Crow J.A."/>
            <person name="Grimwood J."/>
            <person name="Kramer R."/>
            <person name="Lindquist E."/>
            <person name="Lucas S."/>
            <person name="Salamov A."/>
            <person name="McFadden G.I."/>
            <person name="Lane C.E."/>
            <person name="Keeling P.J."/>
            <person name="Gray M.W."/>
            <person name="Grigoriev I.V."/>
            <person name="Archibald J.M."/>
        </authorList>
    </citation>
    <scope>NUCLEOTIDE SEQUENCE</scope>
    <source>
        <strain evidence="1 3">CCMP2712</strain>
    </source>
</reference>
<protein>
    <recommendedName>
        <fullName evidence="4">Metallo-beta-lactamase domain-containing protein</fullName>
    </recommendedName>
</protein>
<name>L1JVR4_GUITC</name>
<keyword evidence="3" id="KW-1185">Reference proteome</keyword>
<dbReference type="eggNOG" id="ENOG502QQUU">
    <property type="taxonomic scope" value="Eukaryota"/>
</dbReference>
<dbReference type="Pfam" id="PF13483">
    <property type="entry name" value="Lactamase_B_3"/>
    <property type="match status" value="1"/>
</dbReference>
<gene>
    <name evidence="1" type="ORF">GUITHDRAFT_65398</name>
</gene>
<dbReference type="EMBL" id="JH992973">
    <property type="protein sequence ID" value="EKX52193.1"/>
    <property type="molecule type" value="Genomic_DNA"/>
</dbReference>